<dbReference type="PANTHER" id="PTHR19241">
    <property type="entry name" value="ATP-BINDING CASSETTE TRANSPORTER"/>
    <property type="match status" value="1"/>
</dbReference>
<keyword evidence="3" id="KW-1185">Reference proteome</keyword>
<organism evidence="2 3">
    <name type="scientific">Gymnopus androsaceus JB14</name>
    <dbReference type="NCBI Taxonomy" id="1447944"/>
    <lineage>
        <taxon>Eukaryota</taxon>
        <taxon>Fungi</taxon>
        <taxon>Dikarya</taxon>
        <taxon>Basidiomycota</taxon>
        <taxon>Agaricomycotina</taxon>
        <taxon>Agaricomycetes</taxon>
        <taxon>Agaricomycetidae</taxon>
        <taxon>Agaricales</taxon>
        <taxon>Marasmiineae</taxon>
        <taxon>Omphalotaceae</taxon>
        <taxon>Gymnopus</taxon>
    </lineage>
</organism>
<gene>
    <name evidence="2" type="ORF">BT96DRAFT_1103969</name>
</gene>
<accession>A0A6A4GEG0</accession>
<name>A0A6A4GEG0_9AGAR</name>
<sequence>MKVWKCLDYCFSETNLSFFLLGLNVEQRKRLTIGIELAAKPKLLLLDEPTSGLDSHVNWRIMARQFCALFISLRLYFSKDLIACYSWLVEVAPYTLGRLVQIRGR</sequence>
<dbReference type="Proteomes" id="UP000799118">
    <property type="component" value="Unassembled WGS sequence"/>
</dbReference>
<dbReference type="OrthoDB" id="3021753at2759"/>
<evidence type="ECO:0000313" key="2">
    <source>
        <dbReference type="EMBL" id="KAE9383922.1"/>
    </source>
</evidence>
<dbReference type="SUPFAM" id="SSF52540">
    <property type="entry name" value="P-loop containing nucleoside triphosphate hydrolases"/>
    <property type="match status" value="1"/>
</dbReference>
<evidence type="ECO:0000313" key="3">
    <source>
        <dbReference type="Proteomes" id="UP000799118"/>
    </source>
</evidence>
<proteinExistence type="predicted"/>
<protein>
    <recommendedName>
        <fullName evidence="4">ABC transporter domain-containing protein</fullName>
    </recommendedName>
</protein>
<evidence type="ECO:0008006" key="4">
    <source>
        <dbReference type="Google" id="ProtNLM"/>
    </source>
</evidence>
<reference evidence="2" key="1">
    <citation type="journal article" date="2019" name="Environ. Microbiol.">
        <title>Fungal ecological strategies reflected in gene transcription - a case study of two litter decomposers.</title>
        <authorList>
            <person name="Barbi F."/>
            <person name="Kohler A."/>
            <person name="Barry K."/>
            <person name="Baskaran P."/>
            <person name="Daum C."/>
            <person name="Fauchery L."/>
            <person name="Ihrmark K."/>
            <person name="Kuo A."/>
            <person name="LaButti K."/>
            <person name="Lipzen A."/>
            <person name="Morin E."/>
            <person name="Grigoriev I.V."/>
            <person name="Henrissat B."/>
            <person name="Lindahl B."/>
            <person name="Martin F."/>
        </authorList>
    </citation>
    <scope>NUCLEOTIDE SEQUENCE</scope>
    <source>
        <strain evidence="2">JB14</strain>
    </source>
</reference>
<dbReference type="InterPro" id="IPR027417">
    <property type="entry name" value="P-loop_NTPase"/>
</dbReference>
<dbReference type="EMBL" id="ML770283">
    <property type="protein sequence ID" value="KAE9383922.1"/>
    <property type="molecule type" value="Genomic_DNA"/>
</dbReference>
<evidence type="ECO:0000256" key="1">
    <source>
        <dbReference type="ARBA" id="ARBA00022448"/>
    </source>
</evidence>
<dbReference type="Gene3D" id="3.40.50.300">
    <property type="entry name" value="P-loop containing nucleotide triphosphate hydrolases"/>
    <property type="match status" value="1"/>
</dbReference>
<keyword evidence="1" id="KW-0813">Transport</keyword>
<dbReference type="AlphaFoldDB" id="A0A6A4GEG0"/>